<sequence length="185" mass="19942">MSTGAEAAAERPGSGPRRRDFLYIATGSVAAVGTALALWPFIDTMNPSADVTALSVVEVDLASIDVGQRVSVMWQSRPVFIVRRGPEQIAMARADDDNPRLIDPAADAERIARPEWLIVVGVCTHLGCIPLGQRAGDPRGTYGGWFCPCHGSLYDISGRVRRGPAPRNLDVPPYIFLDDTTVRIG</sequence>
<evidence type="ECO:0000256" key="9">
    <source>
        <dbReference type="ARBA" id="ARBA00022692"/>
    </source>
</evidence>
<comment type="caution">
    <text evidence="23">The sequence shown here is derived from an EMBL/GenBank/DDBJ whole genome shotgun (WGS) entry which is preliminary data.</text>
</comment>
<dbReference type="Gene3D" id="2.102.10.10">
    <property type="entry name" value="Rieske [2Fe-2S] iron-sulphur domain"/>
    <property type="match status" value="1"/>
</dbReference>
<dbReference type="RefSeq" id="WP_261615104.1">
    <property type="nucleotide sequence ID" value="NZ_JALIDZ010000003.1"/>
</dbReference>
<dbReference type="PROSITE" id="PS51296">
    <property type="entry name" value="RIESKE"/>
    <property type="match status" value="1"/>
</dbReference>
<dbReference type="InterPro" id="IPR036922">
    <property type="entry name" value="Rieske_2Fe-2S_sf"/>
</dbReference>
<dbReference type="EMBL" id="JALIDZ010000003">
    <property type="protein sequence ID" value="MCT8971524.1"/>
    <property type="molecule type" value="Genomic_DNA"/>
</dbReference>
<evidence type="ECO:0000256" key="5">
    <source>
        <dbReference type="ARBA" id="ARBA00012951"/>
    </source>
</evidence>
<dbReference type="InterPro" id="IPR019470">
    <property type="entry name" value="Ubiq_cytC_Rdtase_Fe-S_su_TAT"/>
</dbReference>
<dbReference type="CDD" id="cd03470">
    <property type="entry name" value="Rieske_cytochrome_bc1"/>
    <property type="match status" value="1"/>
</dbReference>
<evidence type="ECO:0000256" key="13">
    <source>
        <dbReference type="ARBA" id="ARBA00022982"/>
    </source>
</evidence>
<proteinExistence type="inferred from homology"/>
<dbReference type="InterPro" id="IPR006317">
    <property type="entry name" value="Ubiquinol_cyt_c_Rdtase_Fe-S-su"/>
</dbReference>
<evidence type="ECO:0000256" key="3">
    <source>
        <dbReference type="ARBA" id="ARBA00010651"/>
    </source>
</evidence>
<evidence type="ECO:0000256" key="21">
    <source>
        <dbReference type="RuleBase" id="RU004497"/>
    </source>
</evidence>
<evidence type="ECO:0000256" key="16">
    <source>
        <dbReference type="ARBA" id="ARBA00023014"/>
    </source>
</evidence>
<reference evidence="23 24" key="1">
    <citation type="submission" date="2022-04" db="EMBL/GenBank/DDBJ databases">
        <authorList>
            <person name="Ye Y.-Q."/>
            <person name="Du Z.-J."/>
        </authorList>
    </citation>
    <scope>NUCLEOTIDE SEQUENCE [LARGE SCALE GENOMIC DNA]</scope>
    <source>
        <strain evidence="23 24">A6E488</strain>
    </source>
</reference>
<keyword evidence="14 20" id="KW-1133">Transmembrane helix</keyword>
<evidence type="ECO:0000256" key="11">
    <source>
        <dbReference type="ARBA" id="ARBA00022723"/>
    </source>
</evidence>
<accession>A0AAW5QYT8</accession>
<gene>
    <name evidence="23" type="primary">petA</name>
    <name evidence="23" type="ORF">MUB46_06635</name>
</gene>
<dbReference type="EC" id="7.1.1.8" evidence="5 20"/>
<keyword evidence="9 20" id="KW-0812">Transmembrane</keyword>
<comment type="catalytic activity">
    <reaction evidence="19 20">
        <text>a quinol + 2 Fe(III)-[cytochrome c](out) = a quinone + 2 Fe(II)-[cytochrome c](out) + 2 H(+)(out)</text>
        <dbReference type="Rhea" id="RHEA:11484"/>
        <dbReference type="Rhea" id="RHEA-COMP:10350"/>
        <dbReference type="Rhea" id="RHEA-COMP:14399"/>
        <dbReference type="ChEBI" id="CHEBI:15378"/>
        <dbReference type="ChEBI" id="CHEBI:24646"/>
        <dbReference type="ChEBI" id="CHEBI:29033"/>
        <dbReference type="ChEBI" id="CHEBI:29034"/>
        <dbReference type="ChEBI" id="CHEBI:132124"/>
        <dbReference type="EC" id="7.1.1.8"/>
    </reaction>
</comment>
<dbReference type="GO" id="GO:0008121">
    <property type="term" value="F:quinol-cytochrome-c reductase activity"/>
    <property type="evidence" value="ECO:0007669"/>
    <property type="project" value="UniProtKB-EC"/>
</dbReference>
<evidence type="ECO:0000256" key="2">
    <source>
        <dbReference type="ARBA" id="ARBA00004162"/>
    </source>
</evidence>
<protein>
    <recommendedName>
        <fullName evidence="6 20">Ubiquinol-cytochrome c reductase iron-sulfur subunit</fullName>
        <ecNumber evidence="5 20">7.1.1.8</ecNumber>
    </recommendedName>
</protein>
<dbReference type="SUPFAM" id="SSF50022">
    <property type="entry name" value="ISP domain"/>
    <property type="match status" value="1"/>
</dbReference>
<keyword evidence="7 20" id="KW-0813">Transport</keyword>
<evidence type="ECO:0000256" key="6">
    <source>
        <dbReference type="ARBA" id="ARBA00019816"/>
    </source>
</evidence>
<evidence type="ECO:0000259" key="22">
    <source>
        <dbReference type="PROSITE" id="PS51296"/>
    </source>
</evidence>
<keyword evidence="11" id="KW-0479">Metal-binding</keyword>
<evidence type="ECO:0000256" key="18">
    <source>
        <dbReference type="ARBA" id="ARBA00023157"/>
    </source>
</evidence>
<dbReference type="PANTHER" id="PTHR10134">
    <property type="entry name" value="CYTOCHROME B-C1 COMPLEX SUBUNIT RIESKE, MITOCHONDRIAL"/>
    <property type="match status" value="1"/>
</dbReference>
<evidence type="ECO:0000256" key="4">
    <source>
        <dbReference type="ARBA" id="ARBA00011649"/>
    </source>
</evidence>
<evidence type="ECO:0000256" key="14">
    <source>
        <dbReference type="ARBA" id="ARBA00022989"/>
    </source>
</evidence>
<evidence type="ECO:0000256" key="12">
    <source>
        <dbReference type="ARBA" id="ARBA00022967"/>
    </source>
</evidence>
<feature type="domain" description="Rieske" evidence="22">
    <location>
        <begin position="86"/>
        <end position="183"/>
    </location>
</feature>
<keyword evidence="8" id="KW-1003">Cell membrane</keyword>
<dbReference type="Pfam" id="PF00355">
    <property type="entry name" value="Rieske"/>
    <property type="match status" value="1"/>
</dbReference>
<evidence type="ECO:0000256" key="1">
    <source>
        <dbReference type="ARBA" id="ARBA00002444"/>
    </source>
</evidence>
<keyword evidence="24" id="KW-1185">Reference proteome</keyword>
<evidence type="ECO:0000256" key="15">
    <source>
        <dbReference type="ARBA" id="ARBA00023004"/>
    </source>
</evidence>
<comment type="function">
    <text evidence="1">Component of the ubiquinol-cytochrome c reductase complex (complex III or cytochrome b-c1 complex), which is a respiratory chain that generates an electrochemical potential coupled to ATP synthesis.</text>
</comment>
<comment type="miscellaneous">
    <text evidence="20">The Rieske protein is a high potential 2Fe-2S protein.</text>
</comment>
<dbReference type="Pfam" id="PF10399">
    <property type="entry name" value="UCR_Fe-S_N"/>
    <property type="match status" value="1"/>
</dbReference>
<keyword evidence="16" id="KW-0411">Iron-sulfur</keyword>
<comment type="subcellular location">
    <subcellularLocation>
        <location evidence="2">Cell membrane</location>
        <topology evidence="2">Single-pass membrane protein</topology>
    </subcellularLocation>
</comment>
<dbReference type="Gene3D" id="1.20.5.510">
    <property type="entry name" value="Single helix bin"/>
    <property type="match status" value="1"/>
</dbReference>
<dbReference type="GO" id="GO:0046872">
    <property type="term" value="F:metal ion binding"/>
    <property type="evidence" value="ECO:0007669"/>
    <property type="project" value="UniProtKB-KW"/>
</dbReference>
<dbReference type="GO" id="GO:0051537">
    <property type="term" value="F:2 iron, 2 sulfur cluster binding"/>
    <property type="evidence" value="ECO:0007669"/>
    <property type="project" value="UniProtKB-KW"/>
</dbReference>
<evidence type="ECO:0000256" key="10">
    <source>
        <dbReference type="ARBA" id="ARBA00022714"/>
    </source>
</evidence>
<keyword evidence="17 20" id="KW-0472">Membrane</keyword>
<evidence type="ECO:0000313" key="24">
    <source>
        <dbReference type="Proteomes" id="UP001320898"/>
    </source>
</evidence>
<dbReference type="InterPro" id="IPR017941">
    <property type="entry name" value="Rieske_2Fe-2S"/>
</dbReference>
<organism evidence="23 24">
    <name type="scientific">Microbaculum marinisediminis</name>
    <dbReference type="NCBI Taxonomy" id="2931392"/>
    <lineage>
        <taxon>Bacteria</taxon>
        <taxon>Pseudomonadati</taxon>
        <taxon>Pseudomonadota</taxon>
        <taxon>Alphaproteobacteria</taxon>
        <taxon>Hyphomicrobiales</taxon>
        <taxon>Tepidamorphaceae</taxon>
        <taxon>Microbaculum</taxon>
    </lineage>
</organism>
<dbReference type="GO" id="GO:0005886">
    <property type="term" value="C:plasma membrane"/>
    <property type="evidence" value="ECO:0007669"/>
    <property type="project" value="UniProtKB-SubCell"/>
</dbReference>
<evidence type="ECO:0000256" key="20">
    <source>
        <dbReference type="RuleBase" id="RU004494"/>
    </source>
</evidence>
<keyword evidence="13 20" id="KW-0249">Electron transport</keyword>
<comment type="cofactor">
    <cofactor evidence="20">
        <name>[2Fe-2S] cluster</name>
        <dbReference type="ChEBI" id="CHEBI:190135"/>
    </cofactor>
    <text evidence="20">Binds 1 [2Fe-2S] cluster per subunit.</text>
</comment>
<dbReference type="PRINTS" id="PR00162">
    <property type="entry name" value="RIESKE"/>
</dbReference>
<dbReference type="Proteomes" id="UP001320898">
    <property type="component" value="Unassembled WGS sequence"/>
</dbReference>
<comment type="subunit">
    <text evidence="4 21">The main subunits of complex b-c1 are: cytochrome b, cytochrome c1 and the Rieske protein.</text>
</comment>
<name>A0AAW5QYT8_9HYPH</name>
<dbReference type="InterPro" id="IPR014349">
    <property type="entry name" value="Rieske_Fe-S_prot"/>
</dbReference>
<evidence type="ECO:0000256" key="17">
    <source>
        <dbReference type="ARBA" id="ARBA00023136"/>
    </source>
</evidence>
<dbReference type="NCBIfam" id="TIGR01416">
    <property type="entry name" value="Rieske_proteo"/>
    <property type="match status" value="1"/>
</dbReference>
<keyword evidence="18" id="KW-1015">Disulfide bond</keyword>
<dbReference type="InterPro" id="IPR005805">
    <property type="entry name" value="Rieske_Fe-S_prot_C"/>
</dbReference>
<comment type="similarity">
    <text evidence="3">Belongs to the Rieske iron-sulfur protein family.</text>
</comment>
<keyword evidence="15" id="KW-0408">Iron</keyword>
<keyword evidence="12" id="KW-1278">Translocase</keyword>
<dbReference type="AlphaFoldDB" id="A0AAW5QYT8"/>
<evidence type="ECO:0000256" key="8">
    <source>
        <dbReference type="ARBA" id="ARBA00022475"/>
    </source>
</evidence>
<dbReference type="FunFam" id="2.102.10.10:FF:000001">
    <property type="entry name" value="Cytochrome b-c1 complex subunit Rieske, mitochondrial"/>
    <property type="match status" value="1"/>
</dbReference>
<keyword evidence="10" id="KW-0001">2Fe-2S</keyword>
<feature type="transmembrane region" description="Helical" evidence="20">
    <location>
        <begin position="21"/>
        <end position="42"/>
    </location>
</feature>
<evidence type="ECO:0000256" key="19">
    <source>
        <dbReference type="ARBA" id="ARBA00029351"/>
    </source>
</evidence>
<evidence type="ECO:0000313" key="23">
    <source>
        <dbReference type="EMBL" id="MCT8971524.1"/>
    </source>
</evidence>
<evidence type="ECO:0000256" key="7">
    <source>
        <dbReference type="ARBA" id="ARBA00022448"/>
    </source>
</evidence>